<feature type="binding site" evidence="2">
    <location>
        <position position="39"/>
    </location>
    <ligand>
        <name>Fe cation</name>
        <dbReference type="ChEBI" id="CHEBI:24875"/>
        <label>1</label>
    </ligand>
</feature>
<feature type="binding site" evidence="2">
    <location>
        <position position="39"/>
    </location>
    <ligand>
        <name>Fe cation</name>
        <dbReference type="ChEBI" id="CHEBI:24875"/>
        <label>2</label>
    </ligand>
</feature>
<protein>
    <submittedName>
        <fullName evidence="3">Metallophosphoesterase</fullName>
    </submittedName>
</protein>
<dbReference type="HOGENOM" id="CLU_068238_0_0_7"/>
<dbReference type="SUPFAM" id="SSF56300">
    <property type="entry name" value="Metallo-dependent phosphatases"/>
    <property type="match status" value="1"/>
</dbReference>
<sequence>MKIGFIGDVVGSPGRDELKKNVKFYKEKLGLDFIVANCENASGGFGLSAKNSGEILESGIDAITGGNHSFDKKDIISLMNELPIIRPYNLYEAPGRGVLNLKKDDKNLSIINMQGIIGLNIAKNAFYEIDEAIKKCESENILVDFHAEMTSEKMAFFWANKGKVSAILGTHTHVGTDDLHINDGTIFTCDVGLTGAREGVIGMDAEASINGFITGRKQAFNVNKTYKTIFQMVVCEILEGKAVSGFKIRLIDDKEYINEAYND</sequence>
<dbReference type="RefSeq" id="WP_012108340.1">
    <property type="nucleotide sequence ID" value="NC_009714.1"/>
</dbReference>
<keyword evidence="4" id="KW-1185">Reference proteome</keyword>
<dbReference type="Pfam" id="PF13277">
    <property type="entry name" value="YmdB"/>
    <property type="match status" value="1"/>
</dbReference>
<dbReference type="GO" id="GO:0046872">
    <property type="term" value="F:metal ion binding"/>
    <property type="evidence" value="ECO:0007669"/>
    <property type="project" value="UniProtKB-KW"/>
</dbReference>
<dbReference type="GO" id="GO:0004113">
    <property type="term" value="F:2',3'-cyclic-nucleotide 3'-phosphodiesterase activity"/>
    <property type="evidence" value="ECO:0007669"/>
    <property type="project" value="TreeGrafter"/>
</dbReference>
<dbReference type="InterPro" id="IPR005235">
    <property type="entry name" value="YmdB-like"/>
</dbReference>
<dbReference type="KEGG" id="cha:CHAB381_0467"/>
<feature type="binding site" evidence="2">
    <location>
        <position position="40"/>
    </location>
    <ligand>
        <name>Fe cation</name>
        <dbReference type="ChEBI" id="CHEBI:24875"/>
        <label>1</label>
    </ligand>
</feature>
<dbReference type="InterPro" id="IPR029052">
    <property type="entry name" value="Metallo-depent_PP-like"/>
</dbReference>
<feature type="active site" description="Proton donor" evidence="1">
    <location>
        <position position="68"/>
    </location>
</feature>
<dbReference type="OrthoDB" id="9801109at2"/>
<feature type="binding site" evidence="2">
    <location>
        <position position="146"/>
    </location>
    <ligand>
        <name>Fe cation</name>
        <dbReference type="ChEBI" id="CHEBI:24875"/>
        <label>2</label>
    </ligand>
</feature>
<feature type="binding site" evidence="2">
    <location>
        <position position="171"/>
    </location>
    <ligand>
        <name>Fe cation</name>
        <dbReference type="ChEBI" id="CHEBI:24875"/>
        <label>2</label>
    </ligand>
</feature>
<dbReference type="EMBL" id="CP000776">
    <property type="protein sequence ID" value="ABS51177.1"/>
    <property type="molecule type" value="Genomic_DNA"/>
</dbReference>
<feature type="binding site" evidence="2">
    <location>
        <position position="173"/>
    </location>
    <ligand>
        <name>Fe cation</name>
        <dbReference type="ChEBI" id="CHEBI:24875"/>
        <label>1</label>
    </ligand>
</feature>
<dbReference type="Gene3D" id="3.60.21.10">
    <property type="match status" value="1"/>
</dbReference>
<gene>
    <name evidence="3" type="ordered locus">CHAB381_0467</name>
</gene>
<dbReference type="PANTHER" id="PTHR36303">
    <property type="entry name" value="2',3'-CYCLIC-NUCLEOTIDE 2'-PHOSPHODIESTERASE"/>
    <property type="match status" value="1"/>
</dbReference>
<dbReference type="eggNOG" id="COG1692">
    <property type="taxonomic scope" value="Bacteria"/>
</dbReference>
<evidence type="ECO:0000313" key="4">
    <source>
        <dbReference type="Proteomes" id="UP000002407"/>
    </source>
</evidence>
<dbReference type="STRING" id="360107.CHAB381_0467"/>
<dbReference type="PANTHER" id="PTHR36303:SF1">
    <property type="entry name" value="2',3'-CYCLIC-NUCLEOTIDE 2'-PHOSPHODIESTERASE"/>
    <property type="match status" value="1"/>
</dbReference>
<dbReference type="Proteomes" id="UP000002407">
    <property type="component" value="Chromosome"/>
</dbReference>
<dbReference type="PIRSF" id="PIRSF004789">
    <property type="entry name" value="DR1281"/>
    <property type="match status" value="1"/>
</dbReference>
<feature type="binding site" evidence="2">
    <location>
        <position position="8"/>
    </location>
    <ligand>
        <name>Fe cation</name>
        <dbReference type="ChEBI" id="CHEBI:24875"/>
        <label>1</label>
    </ligand>
</feature>
<reference evidence="4" key="1">
    <citation type="submission" date="2007-07" db="EMBL/GenBank/DDBJ databases">
        <title>Complete genome sequence of Campylobacter hominis ATCC BAA-381, a commensal isolated from the human gastrointestinal tract.</title>
        <authorList>
            <person name="Fouts D.E."/>
            <person name="Mongodin E.F."/>
            <person name="Puiu D."/>
            <person name="Sebastian Y."/>
            <person name="Miller W.G."/>
            <person name="Mandrell R.E."/>
            <person name="Nelson K.E."/>
        </authorList>
    </citation>
    <scope>NUCLEOTIDE SEQUENCE [LARGE SCALE GENOMIC DNA]</scope>
    <source>
        <strain evidence="4">ATCC BAA-381 / LMG 19568 / NCTC 13146 / CH001A</strain>
    </source>
</reference>
<accession>A7I0L4</accession>
<proteinExistence type="predicted"/>
<keyword evidence="2" id="KW-0479">Metal-binding</keyword>
<dbReference type="AlphaFoldDB" id="A7I0L4"/>
<evidence type="ECO:0000256" key="2">
    <source>
        <dbReference type="PIRSR" id="PIRSR004789-51"/>
    </source>
</evidence>
<organism evidence="3 4">
    <name type="scientific">Campylobacter hominis (strain ATCC BAA-381 / DSM 21671 / CCUG 45161 / LMG 19568 / NCTC 13146 / CH001A)</name>
    <dbReference type="NCBI Taxonomy" id="360107"/>
    <lineage>
        <taxon>Bacteria</taxon>
        <taxon>Pseudomonadati</taxon>
        <taxon>Campylobacterota</taxon>
        <taxon>Epsilonproteobacteria</taxon>
        <taxon>Campylobacterales</taxon>
        <taxon>Campylobacteraceae</taxon>
        <taxon>Campylobacter</taxon>
    </lineage>
</organism>
<evidence type="ECO:0000313" key="3">
    <source>
        <dbReference type="EMBL" id="ABS51177.1"/>
    </source>
</evidence>
<name>A7I0L4_CAMHC</name>
<evidence type="ECO:0000256" key="1">
    <source>
        <dbReference type="PIRSR" id="PIRSR004789-50"/>
    </source>
</evidence>
<feature type="binding site" evidence="2">
    <location>
        <position position="67"/>
    </location>
    <ligand>
        <name>Fe cation</name>
        <dbReference type="ChEBI" id="CHEBI:24875"/>
        <label>2</label>
    </ligand>
</feature>